<evidence type="ECO:0000313" key="1">
    <source>
        <dbReference type="EMBL" id="AKA31008.1"/>
    </source>
</evidence>
<protein>
    <submittedName>
        <fullName evidence="1">Uncharacterized protein</fullName>
    </submittedName>
</protein>
<reference evidence="2" key="2">
    <citation type="submission" date="2015-03" db="EMBL/GenBank/DDBJ databases">
        <authorList>
            <person name="Gallagher L.A."/>
            <person name="Hayden H.S."/>
            <person name="Weiss E.J."/>
            <person name="Hager K.R."/>
            <person name="Ramage E."/>
            <person name="Radey M.R."/>
            <person name="Bydalek R."/>
            <person name="Manoil C."/>
            <person name="Miller S.I."/>
            <person name="Brittnacher M.J."/>
        </authorList>
    </citation>
    <scope>NUCLEOTIDE SEQUENCE [LARGE SCALE GENOMIC DNA]</scope>
    <source>
        <strain evidence="2">AB5075-UW</strain>
    </source>
</reference>
<sequence>MSEKIMNIKANIVKSMGFVGVVSALTAAYAFTPANNEPVTVVAPFKVESIDPENEQAVLQTVNEAYTLEVDFDAQYSIDGNGYQSWRDVEINEIKDIRVYDEDGEVLAYVDRLDVVEIKDLIESGIRERI</sequence>
<dbReference type="Proteomes" id="UP000032746">
    <property type="component" value="Chromosome"/>
</dbReference>
<organism evidence="1 2">
    <name type="scientific">Acinetobacter baumannii</name>
    <dbReference type="NCBI Taxonomy" id="470"/>
    <lineage>
        <taxon>Bacteria</taxon>
        <taxon>Pseudomonadati</taxon>
        <taxon>Pseudomonadota</taxon>
        <taxon>Gammaproteobacteria</taxon>
        <taxon>Moraxellales</taxon>
        <taxon>Moraxellaceae</taxon>
        <taxon>Acinetobacter</taxon>
        <taxon>Acinetobacter calcoaceticus/baumannii complex</taxon>
    </lineage>
</organism>
<gene>
    <name evidence="1" type="ORF">ABUW_1260</name>
</gene>
<name>A0A0D5YGG4_ACIBA</name>
<dbReference type="AlphaFoldDB" id="A0A0D5YGG4"/>
<accession>A0A0D5YGG4</accession>
<proteinExistence type="predicted"/>
<evidence type="ECO:0000313" key="2">
    <source>
        <dbReference type="Proteomes" id="UP000032746"/>
    </source>
</evidence>
<reference evidence="1 2" key="1">
    <citation type="journal article" date="2015" name="J. Bacteriol.">
        <title>Resources for Genetic and Genomic Analysis of Emerging Pathogen Acinetobacter baumannii.</title>
        <authorList>
            <person name="Gallagher L.A."/>
            <person name="Ramage E."/>
            <person name="Weiss E.J."/>
            <person name="Radey M."/>
            <person name="Hayden H.S."/>
            <person name="Held K.G."/>
            <person name="Huse H.K."/>
            <person name="Zurawski D.V."/>
            <person name="Brittnacher M.J."/>
            <person name="Manoil C."/>
        </authorList>
    </citation>
    <scope>NUCLEOTIDE SEQUENCE [LARGE SCALE GENOMIC DNA]</scope>
    <source>
        <strain evidence="1 2">AB5075-UW</strain>
    </source>
</reference>
<dbReference type="PATRIC" id="fig|470.1345.peg.1221"/>
<dbReference type="EMBL" id="CP008706">
    <property type="protein sequence ID" value="AKA31008.1"/>
    <property type="molecule type" value="Genomic_DNA"/>
</dbReference>
<dbReference type="RefSeq" id="WP_005115623.1">
    <property type="nucleotide sequence ID" value="NZ_CAJHGN010000045.1"/>
</dbReference>